<keyword evidence="2" id="KW-1185">Reference proteome</keyword>
<evidence type="ECO:0008006" key="3">
    <source>
        <dbReference type="Google" id="ProtNLM"/>
    </source>
</evidence>
<evidence type="ECO:0000313" key="2">
    <source>
        <dbReference type="Proteomes" id="UP000054279"/>
    </source>
</evidence>
<evidence type="ECO:0000313" key="1">
    <source>
        <dbReference type="EMBL" id="KIJ25298.1"/>
    </source>
</evidence>
<protein>
    <recommendedName>
        <fullName evidence="3">ATP-dependent DNA helicase</fullName>
    </recommendedName>
</protein>
<sequence length="80" mass="9188">MPFLEEDFQLTLDQELILLEQYDPNKHTPPPDGELQLILKETFNLIEFRAGQLDGIRAVLEGRDTFVRMATGSGKSLIWQ</sequence>
<dbReference type="Gene3D" id="3.40.50.300">
    <property type="entry name" value="P-loop containing nucleotide triphosphate hydrolases"/>
    <property type="match status" value="1"/>
</dbReference>
<feature type="non-terminal residue" evidence="1">
    <location>
        <position position="80"/>
    </location>
</feature>
<gene>
    <name evidence="1" type="ORF">M422DRAFT_237125</name>
</gene>
<dbReference type="EMBL" id="KN837422">
    <property type="protein sequence ID" value="KIJ25298.1"/>
    <property type="molecule type" value="Genomic_DNA"/>
</dbReference>
<dbReference type="Proteomes" id="UP000054279">
    <property type="component" value="Unassembled WGS sequence"/>
</dbReference>
<proteinExistence type="predicted"/>
<dbReference type="AlphaFoldDB" id="A0A0C9T8F7"/>
<dbReference type="OrthoDB" id="10261556at2759"/>
<accession>A0A0C9T8F7</accession>
<organism evidence="1 2">
    <name type="scientific">Sphaerobolus stellatus (strain SS14)</name>
    <dbReference type="NCBI Taxonomy" id="990650"/>
    <lineage>
        <taxon>Eukaryota</taxon>
        <taxon>Fungi</taxon>
        <taxon>Dikarya</taxon>
        <taxon>Basidiomycota</taxon>
        <taxon>Agaricomycotina</taxon>
        <taxon>Agaricomycetes</taxon>
        <taxon>Phallomycetidae</taxon>
        <taxon>Geastrales</taxon>
        <taxon>Sphaerobolaceae</taxon>
        <taxon>Sphaerobolus</taxon>
    </lineage>
</organism>
<dbReference type="InterPro" id="IPR027417">
    <property type="entry name" value="P-loop_NTPase"/>
</dbReference>
<dbReference type="SUPFAM" id="SSF52540">
    <property type="entry name" value="P-loop containing nucleoside triphosphate hydrolases"/>
    <property type="match status" value="1"/>
</dbReference>
<dbReference type="HOGENOM" id="CLU_2596783_0_0_1"/>
<name>A0A0C9T8F7_SPHS4</name>
<reference evidence="1 2" key="1">
    <citation type="submission" date="2014-06" db="EMBL/GenBank/DDBJ databases">
        <title>Evolutionary Origins and Diversification of the Mycorrhizal Mutualists.</title>
        <authorList>
            <consortium name="DOE Joint Genome Institute"/>
            <consortium name="Mycorrhizal Genomics Consortium"/>
            <person name="Kohler A."/>
            <person name="Kuo A."/>
            <person name="Nagy L.G."/>
            <person name="Floudas D."/>
            <person name="Copeland A."/>
            <person name="Barry K.W."/>
            <person name="Cichocki N."/>
            <person name="Veneault-Fourrey C."/>
            <person name="LaButti K."/>
            <person name="Lindquist E.A."/>
            <person name="Lipzen A."/>
            <person name="Lundell T."/>
            <person name="Morin E."/>
            <person name="Murat C."/>
            <person name="Riley R."/>
            <person name="Ohm R."/>
            <person name="Sun H."/>
            <person name="Tunlid A."/>
            <person name="Henrissat B."/>
            <person name="Grigoriev I.V."/>
            <person name="Hibbett D.S."/>
            <person name="Martin F."/>
        </authorList>
    </citation>
    <scope>NUCLEOTIDE SEQUENCE [LARGE SCALE GENOMIC DNA]</scope>
    <source>
        <strain evidence="1 2">SS14</strain>
    </source>
</reference>